<sequence length="204" mass="21696">MPTSPYAVPVHSTEMTPSMVRSRARIVGSGAAFLILSPFVARLLALADLIPVGASVICALTGGLVGFLLLQVLCEETGLVRCSMSRVTARTLTGVRSVDLTRIRGVRLHTSVSRGGRASHTVVVRDSNGVRIGLTSVRSQRALVRALQRTNADVHGGPHVSLAARAHLGLGDRWHRTLHTAITLLLQVISICLYLSLVLKLAGS</sequence>
<keyword evidence="1" id="KW-1133">Transmembrane helix</keyword>
<dbReference type="Proteomes" id="UP000318186">
    <property type="component" value="Unassembled WGS sequence"/>
</dbReference>
<dbReference type="EMBL" id="VIWW01000001">
    <property type="protein sequence ID" value="TWG03786.1"/>
    <property type="molecule type" value="Genomic_DNA"/>
</dbReference>
<evidence type="ECO:0000256" key="1">
    <source>
        <dbReference type="SAM" id="Phobius"/>
    </source>
</evidence>
<comment type="caution">
    <text evidence="2">The sequence shown here is derived from an EMBL/GenBank/DDBJ whole genome shotgun (WGS) entry which is preliminary data.</text>
</comment>
<keyword evidence="1" id="KW-0812">Transmembrane</keyword>
<dbReference type="AlphaFoldDB" id="A0A561UWR3"/>
<reference evidence="2 3" key="1">
    <citation type="submission" date="2019-06" db="EMBL/GenBank/DDBJ databases">
        <title>Sequencing the genomes of 1000 actinobacteria strains.</title>
        <authorList>
            <person name="Klenk H.-P."/>
        </authorList>
    </citation>
    <scope>NUCLEOTIDE SEQUENCE [LARGE SCALE GENOMIC DNA]</scope>
    <source>
        <strain evidence="2 3">DSM 42059</strain>
    </source>
</reference>
<feature type="transmembrane region" description="Helical" evidence="1">
    <location>
        <begin position="52"/>
        <end position="74"/>
    </location>
</feature>
<feature type="transmembrane region" description="Helical" evidence="1">
    <location>
        <begin position="26"/>
        <end position="46"/>
    </location>
</feature>
<organism evidence="2 3">
    <name type="scientific">Streptomyces brevispora</name>
    <dbReference type="NCBI Taxonomy" id="887462"/>
    <lineage>
        <taxon>Bacteria</taxon>
        <taxon>Bacillati</taxon>
        <taxon>Actinomycetota</taxon>
        <taxon>Actinomycetes</taxon>
        <taxon>Kitasatosporales</taxon>
        <taxon>Streptomycetaceae</taxon>
        <taxon>Streptomyces</taxon>
    </lineage>
</organism>
<name>A0A561UWR3_9ACTN</name>
<gene>
    <name evidence="2" type="ORF">FHX80_112222</name>
</gene>
<accession>A0A561UWR3</accession>
<evidence type="ECO:0000313" key="3">
    <source>
        <dbReference type="Proteomes" id="UP000318186"/>
    </source>
</evidence>
<keyword evidence="1" id="KW-0472">Membrane</keyword>
<evidence type="ECO:0000313" key="2">
    <source>
        <dbReference type="EMBL" id="TWG03786.1"/>
    </source>
</evidence>
<proteinExistence type="predicted"/>
<protein>
    <submittedName>
        <fullName evidence="2">Uncharacterized protein</fullName>
    </submittedName>
</protein>
<feature type="transmembrane region" description="Helical" evidence="1">
    <location>
        <begin position="181"/>
        <end position="202"/>
    </location>
</feature>